<keyword evidence="5 6" id="KW-0472">Membrane</keyword>
<dbReference type="RefSeq" id="WP_420244196.1">
    <property type="nucleotide sequence ID" value="NZ_BOPV01000001.1"/>
</dbReference>
<name>A0A8S8XG39_9PROT</name>
<evidence type="ECO:0000256" key="4">
    <source>
        <dbReference type="ARBA" id="ARBA00022989"/>
    </source>
</evidence>
<dbReference type="AlphaFoldDB" id="A0A8S8XG39"/>
<evidence type="ECO:0000313" key="8">
    <source>
        <dbReference type="EMBL" id="GIL40931.1"/>
    </source>
</evidence>
<dbReference type="InterPro" id="IPR051791">
    <property type="entry name" value="Pra-immunoreactive"/>
</dbReference>
<evidence type="ECO:0000313" key="9">
    <source>
        <dbReference type="Proteomes" id="UP000681075"/>
    </source>
</evidence>
<dbReference type="Pfam" id="PF06271">
    <property type="entry name" value="RDD"/>
    <property type="match status" value="1"/>
</dbReference>
<feature type="transmembrane region" description="Helical" evidence="6">
    <location>
        <begin position="94"/>
        <end position="113"/>
    </location>
</feature>
<keyword evidence="9" id="KW-1185">Reference proteome</keyword>
<evidence type="ECO:0000256" key="2">
    <source>
        <dbReference type="ARBA" id="ARBA00022475"/>
    </source>
</evidence>
<dbReference type="EMBL" id="BOPV01000001">
    <property type="protein sequence ID" value="GIL40931.1"/>
    <property type="molecule type" value="Genomic_DNA"/>
</dbReference>
<comment type="caution">
    <text evidence="8">The sequence shown here is derived from an EMBL/GenBank/DDBJ whole genome shotgun (WGS) entry which is preliminary data.</text>
</comment>
<dbReference type="PANTHER" id="PTHR36115">
    <property type="entry name" value="PROLINE-RICH ANTIGEN HOMOLOG-RELATED"/>
    <property type="match status" value="1"/>
</dbReference>
<dbReference type="GO" id="GO:0005886">
    <property type="term" value="C:plasma membrane"/>
    <property type="evidence" value="ECO:0007669"/>
    <property type="project" value="UniProtKB-SubCell"/>
</dbReference>
<evidence type="ECO:0000256" key="6">
    <source>
        <dbReference type="SAM" id="Phobius"/>
    </source>
</evidence>
<protein>
    <recommendedName>
        <fullName evidence="7">RDD domain-containing protein</fullName>
    </recommendedName>
</protein>
<keyword evidence="4 6" id="KW-1133">Transmembrane helix</keyword>
<evidence type="ECO:0000256" key="1">
    <source>
        <dbReference type="ARBA" id="ARBA00004651"/>
    </source>
</evidence>
<accession>A0A8S8XG39</accession>
<evidence type="ECO:0000256" key="5">
    <source>
        <dbReference type="ARBA" id="ARBA00023136"/>
    </source>
</evidence>
<evidence type="ECO:0000259" key="7">
    <source>
        <dbReference type="Pfam" id="PF06271"/>
    </source>
</evidence>
<reference evidence="8" key="1">
    <citation type="submission" date="2021-02" db="EMBL/GenBank/DDBJ databases">
        <title>Genome sequence of Rhodospirillales sp. strain TMPK1 isolated from soil.</title>
        <authorList>
            <person name="Nakai R."/>
            <person name="Kusada H."/>
            <person name="Tamaki H."/>
        </authorList>
    </citation>
    <scope>NUCLEOTIDE SEQUENCE</scope>
    <source>
        <strain evidence="8">TMPK1</strain>
    </source>
</reference>
<proteinExistence type="predicted"/>
<dbReference type="InterPro" id="IPR010432">
    <property type="entry name" value="RDD"/>
</dbReference>
<feature type="domain" description="RDD" evidence="7">
    <location>
        <begin position="11"/>
        <end position="154"/>
    </location>
</feature>
<feature type="transmembrane region" description="Helical" evidence="6">
    <location>
        <begin position="17"/>
        <end position="38"/>
    </location>
</feature>
<gene>
    <name evidence="8" type="ORF">TMPK1_31680</name>
</gene>
<feature type="transmembrane region" description="Helical" evidence="6">
    <location>
        <begin position="125"/>
        <end position="144"/>
    </location>
</feature>
<organism evidence="8 9">
    <name type="scientific">Roseiterribacter gracilis</name>
    <dbReference type="NCBI Taxonomy" id="2812848"/>
    <lineage>
        <taxon>Bacteria</taxon>
        <taxon>Pseudomonadati</taxon>
        <taxon>Pseudomonadota</taxon>
        <taxon>Alphaproteobacteria</taxon>
        <taxon>Rhodospirillales</taxon>
        <taxon>Roseiterribacteraceae</taxon>
        <taxon>Roseiterribacter</taxon>
    </lineage>
</organism>
<sequence length="306" mass="32924">MAPHLTERTIAGFWRRLAAAIVDMILVVAIGATLTLVLYGPLARLGTAAQFVGVAVFALYFGISESRWAGSPGKRLFGLNVVGRDGAHLSMLRATARAALFGGLFFFNGLCWFFEPQARVTISALENIGVMLMVAHLLLLAANFDTRQGLHDLAVRSYVVRGATAPSPLRLHWAPLVATAALVLALPVALQAIRPDLAPDPQEEAEEAQSIAAMRVLYARPDVVRAHVHVARDNDQPTPRLVIWAWAAQPVSDEGAQAAAVSGAVRDALPELAQGKQIQVRLIRSVQIGIFSYTAFNQVLTTQDPA</sequence>
<keyword evidence="3 6" id="KW-0812">Transmembrane</keyword>
<feature type="transmembrane region" description="Helical" evidence="6">
    <location>
        <begin position="173"/>
        <end position="193"/>
    </location>
</feature>
<keyword evidence="2" id="KW-1003">Cell membrane</keyword>
<evidence type="ECO:0000256" key="3">
    <source>
        <dbReference type="ARBA" id="ARBA00022692"/>
    </source>
</evidence>
<comment type="subcellular location">
    <subcellularLocation>
        <location evidence="1">Cell membrane</location>
        <topology evidence="1">Multi-pass membrane protein</topology>
    </subcellularLocation>
</comment>
<dbReference type="Proteomes" id="UP000681075">
    <property type="component" value="Unassembled WGS sequence"/>
</dbReference>
<feature type="transmembrane region" description="Helical" evidence="6">
    <location>
        <begin position="45"/>
        <end position="63"/>
    </location>
</feature>